<dbReference type="PANTHER" id="PTHR10642">
    <property type="entry name" value="RIBONUCLEASE H1"/>
    <property type="match status" value="1"/>
</dbReference>
<evidence type="ECO:0000313" key="13">
    <source>
        <dbReference type="EMBL" id="AOW00176.1"/>
    </source>
</evidence>
<evidence type="ECO:0000256" key="10">
    <source>
        <dbReference type="ARBA" id="ARBA00022842"/>
    </source>
</evidence>
<dbReference type="FunFam" id="3.40.970.10:FF:000002">
    <property type="entry name" value="Ribonuclease H"/>
    <property type="match status" value="1"/>
</dbReference>
<comment type="similarity">
    <text evidence="3">Belongs to the RNase H family.</text>
</comment>
<dbReference type="InterPro" id="IPR036397">
    <property type="entry name" value="RNaseH_sf"/>
</dbReference>
<dbReference type="InterPro" id="IPR011320">
    <property type="entry name" value="RNase_H1_N"/>
</dbReference>
<evidence type="ECO:0000256" key="11">
    <source>
        <dbReference type="SAM" id="MobiDB-lite"/>
    </source>
</evidence>
<evidence type="ECO:0000256" key="6">
    <source>
        <dbReference type="ARBA" id="ARBA00022722"/>
    </source>
</evidence>
<proteinExistence type="inferred from homology"/>
<evidence type="ECO:0000256" key="7">
    <source>
        <dbReference type="ARBA" id="ARBA00022723"/>
    </source>
</evidence>
<organism evidence="13 14">
    <name type="scientific">Yarrowia lipolytica</name>
    <name type="common">Candida lipolytica</name>
    <dbReference type="NCBI Taxonomy" id="4952"/>
    <lineage>
        <taxon>Eukaryota</taxon>
        <taxon>Fungi</taxon>
        <taxon>Dikarya</taxon>
        <taxon>Ascomycota</taxon>
        <taxon>Saccharomycotina</taxon>
        <taxon>Dipodascomycetes</taxon>
        <taxon>Dipodascales</taxon>
        <taxon>Dipodascales incertae sedis</taxon>
        <taxon>Yarrowia</taxon>
    </lineage>
</organism>
<dbReference type="GO" id="GO:0043137">
    <property type="term" value="P:DNA replication, removal of RNA primer"/>
    <property type="evidence" value="ECO:0007669"/>
    <property type="project" value="TreeGrafter"/>
</dbReference>
<dbReference type="InterPro" id="IPR012337">
    <property type="entry name" value="RNaseH-like_sf"/>
</dbReference>
<accession>A0A1D8N3G0</accession>
<comment type="cofactor">
    <cofactor evidence="1">
        <name>Mg(2+)</name>
        <dbReference type="ChEBI" id="CHEBI:18420"/>
    </cofactor>
</comment>
<evidence type="ECO:0000256" key="9">
    <source>
        <dbReference type="ARBA" id="ARBA00022801"/>
    </source>
</evidence>
<dbReference type="SUPFAM" id="SSF55658">
    <property type="entry name" value="L9 N-domain-like"/>
    <property type="match status" value="1"/>
</dbReference>
<sequence length="318" mass="36383">MLIKWRFVLRVSVSFNMAKSNSKPYYAVRKGRKTGVFTSWDQVQPLVDKFPGAQQKRFESLAQAELWVSTAVCVSPPKSTPPSSAGSNGTQSPRLDRSPRKPTWSSSQSLGLEGVRRDLPSSPTRSRPRMDNYTTKVNNEKMEVATRATNLENPTNLTGKEETTWCPTTSEMEMGWSLFRMIQSDPWNKVEVEGRIESGRTLFEIYFNENNSQNVVRPVVVADCQTEEEQVARAVLVGVYEACKLIHARNDGLKYEIQTTSMFVIECYYRRCFKWQINGWVDTDNTPVPHREVVEPTMELLQQLKGRIRFGKLKVVEQ</sequence>
<dbReference type="GeneID" id="2906151"/>
<feature type="domain" description="Ribonuclease H1 N-terminal" evidence="12">
    <location>
        <begin position="24"/>
        <end position="67"/>
    </location>
</feature>
<dbReference type="VEuPathDB" id="FungiDB:YALI0_A02409g"/>
<keyword evidence="10" id="KW-0460">Magnesium</keyword>
<evidence type="ECO:0000313" key="14">
    <source>
        <dbReference type="Proteomes" id="UP000182444"/>
    </source>
</evidence>
<evidence type="ECO:0000256" key="1">
    <source>
        <dbReference type="ARBA" id="ARBA00001946"/>
    </source>
</evidence>
<evidence type="ECO:0000256" key="2">
    <source>
        <dbReference type="ARBA" id="ARBA00004065"/>
    </source>
</evidence>
<keyword evidence="9" id="KW-0378">Hydrolase</keyword>
<dbReference type="AlphaFoldDB" id="A0A1D8N3G0"/>
<evidence type="ECO:0000256" key="4">
    <source>
        <dbReference type="ARBA" id="ARBA00012180"/>
    </source>
</evidence>
<evidence type="ECO:0000256" key="8">
    <source>
        <dbReference type="ARBA" id="ARBA00022759"/>
    </source>
</evidence>
<dbReference type="GO" id="GO:0004523">
    <property type="term" value="F:RNA-DNA hybrid ribonuclease activity"/>
    <property type="evidence" value="ECO:0007669"/>
    <property type="project" value="UniProtKB-EC"/>
</dbReference>
<dbReference type="InterPro" id="IPR050092">
    <property type="entry name" value="RNase_H"/>
</dbReference>
<feature type="region of interest" description="Disordered" evidence="11">
    <location>
        <begin position="75"/>
        <end position="134"/>
    </location>
</feature>
<dbReference type="GO" id="GO:0046872">
    <property type="term" value="F:metal ion binding"/>
    <property type="evidence" value="ECO:0007669"/>
    <property type="project" value="UniProtKB-KW"/>
</dbReference>
<dbReference type="Gene3D" id="3.40.970.10">
    <property type="entry name" value="Ribonuclease H1, N-terminal domain"/>
    <property type="match status" value="1"/>
</dbReference>
<evidence type="ECO:0000259" key="12">
    <source>
        <dbReference type="Pfam" id="PF01693"/>
    </source>
</evidence>
<dbReference type="Pfam" id="PF01693">
    <property type="entry name" value="Cauli_VI"/>
    <property type="match status" value="1"/>
</dbReference>
<gene>
    <name evidence="13" type="ORF">YALI1_A02895g</name>
</gene>
<reference evidence="13 14" key="1">
    <citation type="journal article" date="2016" name="PLoS ONE">
        <title>Sequence Assembly of Yarrowia lipolytica Strain W29/CLIB89 Shows Transposable Element Diversity.</title>
        <authorList>
            <person name="Magnan C."/>
            <person name="Yu J."/>
            <person name="Chang I."/>
            <person name="Jahn E."/>
            <person name="Kanomata Y."/>
            <person name="Wu J."/>
            <person name="Zeller M."/>
            <person name="Oakes M."/>
            <person name="Baldi P."/>
            <person name="Sandmeyer S."/>
        </authorList>
    </citation>
    <scope>NUCLEOTIDE SEQUENCE [LARGE SCALE GENOMIC DNA]</scope>
    <source>
        <strain evidence="14">CLIB89(W29)</strain>
    </source>
</reference>
<dbReference type="Proteomes" id="UP000182444">
    <property type="component" value="Chromosome 1A"/>
</dbReference>
<evidence type="ECO:0000256" key="3">
    <source>
        <dbReference type="ARBA" id="ARBA00005300"/>
    </source>
</evidence>
<name>A0A1D8N3G0_YARLL</name>
<dbReference type="RefSeq" id="XP_499690.3">
    <property type="nucleotide sequence ID" value="XM_499690.3"/>
</dbReference>
<comment type="function">
    <text evidence="2">Endonuclease that specifically degrades the RNA of RNA-DNA hybrids.</text>
</comment>
<dbReference type="SUPFAM" id="SSF53098">
    <property type="entry name" value="Ribonuclease H-like"/>
    <property type="match status" value="1"/>
</dbReference>
<dbReference type="EMBL" id="CP017553">
    <property type="protein sequence ID" value="AOW00176.1"/>
    <property type="molecule type" value="Genomic_DNA"/>
</dbReference>
<dbReference type="InterPro" id="IPR009027">
    <property type="entry name" value="Ribosomal_bL9/RNase_H1_N"/>
</dbReference>
<dbReference type="EC" id="3.1.26.4" evidence="4"/>
<dbReference type="Gene3D" id="3.30.420.10">
    <property type="entry name" value="Ribonuclease H-like superfamily/Ribonuclease H"/>
    <property type="match status" value="1"/>
</dbReference>
<dbReference type="KEGG" id="yli:2906151"/>
<evidence type="ECO:0000256" key="5">
    <source>
        <dbReference type="ARBA" id="ARBA00017721"/>
    </source>
</evidence>
<dbReference type="VEuPathDB" id="FungiDB:YALI1_A02895g"/>
<dbReference type="PANTHER" id="PTHR10642:SF26">
    <property type="entry name" value="RIBONUCLEASE H1"/>
    <property type="match status" value="1"/>
</dbReference>
<keyword evidence="7" id="KW-0479">Metal-binding</keyword>
<protein>
    <recommendedName>
        <fullName evidence="5">Ribonuclease H</fullName>
        <ecNumber evidence="4">3.1.26.4</ecNumber>
    </recommendedName>
</protein>
<keyword evidence="8" id="KW-0255">Endonuclease</keyword>
<dbReference type="InterPro" id="IPR037056">
    <property type="entry name" value="RNase_H1_N_sf"/>
</dbReference>
<dbReference type="GO" id="GO:0003676">
    <property type="term" value="F:nucleic acid binding"/>
    <property type="evidence" value="ECO:0007669"/>
    <property type="project" value="InterPro"/>
</dbReference>
<feature type="compositionally biased region" description="Polar residues" evidence="11">
    <location>
        <begin position="81"/>
        <end position="93"/>
    </location>
</feature>
<keyword evidence="6" id="KW-0540">Nuclease</keyword>